<gene>
    <name evidence="1" type="ORF">GCM10010387_18180</name>
</gene>
<comment type="caution">
    <text evidence="1">The sequence shown here is derived from an EMBL/GenBank/DDBJ whole genome shotgun (WGS) entry which is preliminary data.</text>
</comment>
<reference evidence="1" key="1">
    <citation type="journal article" date="2014" name="Int. J. Syst. Evol. Microbiol.">
        <title>Complete genome sequence of Corynebacterium casei LMG S-19264T (=DSM 44701T), isolated from a smear-ripened cheese.</title>
        <authorList>
            <consortium name="US DOE Joint Genome Institute (JGI-PGF)"/>
            <person name="Walter F."/>
            <person name="Albersmeier A."/>
            <person name="Kalinowski J."/>
            <person name="Ruckert C."/>
        </authorList>
    </citation>
    <scope>NUCLEOTIDE SEQUENCE</scope>
    <source>
        <strain evidence="1">JCM 4988</strain>
    </source>
</reference>
<evidence type="ECO:0000313" key="2">
    <source>
        <dbReference type="Proteomes" id="UP000630936"/>
    </source>
</evidence>
<accession>A0A918PVX5</accession>
<organism evidence="1 2">
    <name type="scientific">Streptomyces inusitatus</name>
    <dbReference type="NCBI Taxonomy" id="68221"/>
    <lineage>
        <taxon>Bacteria</taxon>
        <taxon>Bacillati</taxon>
        <taxon>Actinomycetota</taxon>
        <taxon>Actinomycetes</taxon>
        <taxon>Kitasatosporales</taxon>
        <taxon>Streptomycetaceae</taxon>
        <taxon>Streptomyces</taxon>
    </lineage>
</organism>
<sequence length="57" mass="5896">MAQWESGLVSGAWAAAAGDGTSRTLAHAAAISPVTPFPTLTFFLISSEGRALNQPHQ</sequence>
<name>A0A918PVX5_9ACTN</name>
<evidence type="ECO:0000313" key="1">
    <source>
        <dbReference type="EMBL" id="GGZ25067.1"/>
    </source>
</evidence>
<proteinExistence type="predicted"/>
<keyword evidence="2" id="KW-1185">Reference proteome</keyword>
<dbReference type="EMBL" id="BMWG01000003">
    <property type="protein sequence ID" value="GGZ25067.1"/>
    <property type="molecule type" value="Genomic_DNA"/>
</dbReference>
<dbReference type="Proteomes" id="UP000630936">
    <property type="component" value="Unassembled WGS sequence"/>
</dbReference>
<dbReference type="AlphaFoldDB" id="A0A918PVX5"/>
<protein>
    <submittedName>
        <fullName evidence="1">Uncharacterized protein</fullName>
    </submittedName>
</protein>
<reference evidence="1" key="2">
    <citation type="submission" date="2020-09" db="EMBL/GenBank/DDBJ databases">
        <authorList>
            <person name="Sun Q."/>
            <person name="Ohkuma M."/>
        </authorList>
    </citation>
    <scope>NUCLEOTIDE SEQUENCE</scope>
    <source>
        <strain evidence="1">JCM 4988</strain>
    </source>
</reference>